<feature type="domain" description="SH3b" evidence="3">
    <location>
        <begin position="237"/>
        <end position="303"/>
    </location>
</feature>
<sequence length="303" mass="32421">MKKLLPVILIIGVIIGLIFLGKKLFASRKKAALSVNTNPRATVFLDGEHLGSTPYYNESLKAGEYVLKIVPESTGQALMPWEGRVSLSPGILTVVNRELGLTQDDSSGEILSFEPLADKNTVSISVVTTPDGAVVNLDGEPRGFAPLTLDNITEGDHILLVSSPGFKERTIKAKTVKGHKLIASVQLGRESEATAEAAAPEETEASPSPTPKISPSPVGSPKPTASPKVSTASPLPRPYAVIKSPDTGWVRVRSEPSTSGEELAKVNDGEQFPLVDEQSGWYKITYETGKNGWISGKYAEKFE</sequence>
<dbReference type="EMBL" id="PCTU01000041">
    <property type="protein sequence ID" value="PIP88219.1"/>
    <property type="molecule type" value="Genomic_DNA"/>
</dbReference>
<protein>
    <recommendedName>
        <fullName evidence="3">SH3b domain-containing protein</fullName>
    </recommendedName>
</protein>
<keyword evidence="2" id="KW-0472">Membrane</keyword>
<dbReference type="InterPro" id="IPR003646">
    <property type="entry name" value="SH3-like_bac-type"/>
</dbReference>
<feature type="compositionally biased region" description="Pro residues" evidence="1">
    <location>
        <begin position="208"/>
        <end position="220"/>
    </location>
</feature>
<dbReference type="SMART" id="SM00287">
    <property type="entry name" value="SH3b"/>
    <property type="match status" value="1"/>
</dbReference>
<comment type="caution">
    <text evidence="4">The sequence shown here is derived from an EMBL/GenBank/DDBJ whole genome shotgun (WGS) entry which is preliminary data.</text>
</comment>
<keyword evidence="2" id="KW-1133">Transmembrane helix</keyword>
<evidence type="ECO:0000313" key="4">
    <source>
        <dbReference type="EMBL" id="PIP88219.1"/>
    </source>
</evidence>
<reference evidence="4 5" key="1">
    <citation type="submission" date="2017-09" db="EMBL/GenBank/DDBJ databases">
        <title>Depth-based differentiation of microbial function through sediment-hosted aquifers and enrichment of novel symbionts in the deep terrestrial subsurface.</title>
        <authorList>
            <person name="Probst A.J."/>
            <person name="Ladd B."/>
            <person name="Jarett J.K."/>
            <person name="Geller-Mcgrath D.E."/>
            <person name="Sieber C.M."/>
            <person name="Emerson J.B."/>
            <person name="Anantharaman K."/>
            <person name="Thomas B.C."/>
            <person name="Malmstrom R."/>
            <person name="Stieglmeier M."/>
            <person name="Klingl A."/>
            <person name="Woyke T."/>
            <person name="Ryan C.M."/>
            <person name="Banfield J.F."/>
        </authorList>
    </citation>
    <scope>NUCLEOTIDE SEQUENCE [LARGE SCALE GENOMIC DNA]</scope>
    <source>
        <strain evidence="4">CG22_combo_CG10-13_8_21_14_all_01_47_9</strain>
    </source>
</reference>
<dbReference type="Pfam" id="PF08308">
    <property type="entry name" value="PEGA"/>
    <property type="match status" value="2"/>
</dbReference>
<feature type="transmembrane region" description="Helical" evidence="2">
    <location>
        <begin position="6"/>
        <end position="25"/>
    </location>
</feature>
<proteinExistence type="predicted"/>
<name>A0A2H0E2R6_9BACT</name>
<accession>A0A2H0E2R6</accession>
<dbReference type="AlphaFoldDB" id="A0A2H0E2R6"/>
<keyword evidence="2" id="KW-0812">Transmembrane</keyword>
<evidence type="ECO:0000256" key="1">
    <source>
        <dbReference type="SAM" id="MobiDB-lite"/>
    </source>
</evidence>
<dbReference type="Gene3D" id="2.30.30.40">
    <property type="entry name" value="SH3 Domains"/>
    <property type="match status" value="1"/>
</dbReference>
<gene>
    <name evidence="4" type="ORF">COW80_01495</name>
</gene>
<evidence type="ECO:0000259" key="3">
    <source>
        <dbReference type="PROSITE" id="PS51781"/>
    </source>
</evidence>
<evidence type="ECO:0000256" key="2">
    <source>
        <dbReference type="SAM" id="Phobius"/>
    </source>
</evidence>
<feature type="region of interest" description="Disordered" evidence="1">
    <location>
        <begin position="187"/>
        <end position="240"/>
    </location>
</feature>
<dbReference type="Proteomes" id="UP000229981">
    <property type="component" value="Unassembled WGS sequence"/>
</dbReference>
<dbReference type="Pfam" id="PF08239">
    <property type="entry name" value="SH3_3"/>
    <property type="match status" value="1"/>
</dbReference>
<dbReference type="PROSITE" id="PS51781">
    <property type="entry name" value="SH3B"/>
    <property type="match status" value="1"/>
</dbReference>
<evidence type="ECO:0000313" key="5">
    <source>
        <dbReference type="Proteomes" id="UP000229981"/>
    </source>
</evidence>
<dbReference type="InterPro" id="IPR013229">
    <property type="entry name" value="PEGA"/>
</dbReference>
<organism evidence="4 5">
    <name type="scientific">Candidatus Beckwithbacteria bacterium CG22_combo_CG10-13_8_21_14_all_01_47_9</name>
    <dbReference type="NCBI Taxonomy" id="1974496"/>
    <lineage>
        <taxon>Bacteria</taxon>
        <taxon>Candidatus Beckwithiibacteriota</taxon>
    </lineage>
</organism>